<accession>A0A2X4TCJ2</accession>
<reference evidence="2 3" key="1">
    <citation type="submission" date="2018-06" db="EMBL/GenBank/DDBJ databases">
        <authorList>
            <consortium name="Pathogen Informatics"/>
            <person name="Doyle S."/>
        </authorList>
    </citation>
    <scope>NUCLEOTIDE SEQUENCE [LARGE SCALE GENOMIC DNA]</scope>
    <source>
        <strain evidence="2 3">NCTC7307</strain>
    </source>
</reference>
<feature type="domain" description="DUF306" evidence="1">
    <location>
        <begin position="1"/>
        <end position="66"/>
    </location>
</feature>
<evidence type="ECO:0000313" key="2">
    <source>
        <dbReference type="EMBL" id="SQI24803.1"/>
    </source>
</evidence>
<dbReference type="Gene3D" id="2.40.128.270">
    <property type="match status" value="1"/>
</dbReference>
<dbReference type="Proteomes" id="UP000248731">
    <property type="component" value="Chromosome 1"/>
</dbReference>
<dbReference type="PANTHER" id="PTHR35535:SF1">
    <property type="entry name" value="HEAT SHOCK PROTEIN HSLJ"/>
    <property type="match status" value="1"/>
</dbReference>
<name>A0A2X4TCJ2_SALER</name>
<evidence type="ECO:0000313" key="3">
    <source>
        <dbReference type="Proteomes" id="UP000248731"/>
    </source>
</evidence>
<dbReference type="InterPro" id="IPR038670">
    <property type="entry name" value="HslJ-like_sf"/>
</dbReference>
<dbReference type="PANTHER" id="PTHR35535">
    <property type="entry name" value="HEAT SHOCK PROTEIN HSLJ"/>
    <property type="match status" value="1"/>
</dbReference>
<dbReference type="InterPro" id="IPR005184">
    <property type="entry name" value="DUF306_Meta_HslJ"/>
</dbReference>
<gene>
    <name evidence="2" type="primary">hslJ</name>
    <name evidence="2" type="ORF">NCTC7307_02831</name>
</gene>
<organism evidence="2 3">
    <name type="scientific">Salmonella enterica subsp. arizonae</name>
    <dbReference type="NCBI Taxonomy" id="59203"/>
    <lineage>
        <taxon>Bacteria</taxon>
        <taxon>Pseudomonadati</taxon>
        <taxon>Pseudomonadota</taxon>
        <taxon>Gammaproteobacteria</taxon>
        <taxon>Enterobacterales</taxon>
        <taxon>Enterobacteriaceae</taxon>
        <taxon>Salmonella</taxon>
    </lineage>
</organism>
<sequence>MCNQFTGEAKLSDGELKVKNVAMTRMVCADPQLNALDSIISEVFSKGAQVDLTANQLTLATAKTTLMFKLADLAH</sequence>
<dbReference type="AlphaFoldDB" id="A0A2X4TCJ2"/>
<evidence type="ECO:0000259" key="1">
    <source>
        <dbReference type="Pfam" id="PF03724"/>
    </source>
</evidence>
<protein>
    <submittedName>
        <fullName evidence="2">Heat shock protein (HslJ)</fullName>
    </submittedName>
</protein>
<dbReference type="EMBL" id="LS483466">
    <property type="protein sequence ID" value="SQI24803.1"/>
    <property type="molecule type" value="Genomic_DNA"/>
</dbReference>
<proteinExistence type="predicted"/>
<keyword evidence="3" id="KW-1185">Reference proteome</keyword>
<dbReference type="Pfam" id="PF03724">
    <property type="entry name" value="META"/>
    <property type="match status" value="1"/>
</dbReference>
<keyword evidence="2" id="KW-0346">Stress response</keyword>
<dbReference type="InterPro" id="IPR053147">
    <property type="entry name" value="Hsp_HslJ-like"/>
</dbReference>